<accession>A0A5R9J6M9</accession>
<dbReference type="Proteomes" id="UP000305654">
    <property type="component" value="Unassembled WGS sequence"/>
</dbReference>
<keyword evidence="1" id="KW-0472">Membrane</keyword>
<evidence type="ECO:0000313" key="2">
    <source>
        <dbReference type="EMBL" id="TLU71006.1"/>
    </source>
</evidence>
<feature type="transmembrane region" description="Helical" evidence="1">
    <location>
        <begin position="30"/>
        <end position="51"/>
    </location>
</feature>
<dbReference type="RefSeq" id="WP_138327676.1">
    <property type="nucleotide sequence ID" value="NZ_VCDI01000009.1"/>
</dbReference>
<dbReference type="OrthoDB" id="5405464at2"/>
<protein>
    <recommendedName>
        <fullName evidence="4">DUF4870 domain-containing protein</fullName>
    </recommendedName>
</protein>
<organism evidence="2 3">
    <name type="scientific">Lichenicoccus roseus</name>
    <dbReference type="NCBI Taxonomy" id="2683649"/>
    <lineage>
        <taxon>Bacteria</taxon>
        <taxon>Pseudomonadati</taxon>
        <taxon>Pseudomonadota</taxon>
        <taxon>Alphaproteobacteria</taxon>
        <taxon>Acetobacterales</taxon>
        <taxon>Acetobacteraceae</taxon>
        <taxon>Lichenicoccus</taxon>
    </lineage>
</organism>
<gene>
    <name evidence="2" type="ORF">FE263_19335</name>
</gene>
<keyword evidence="1" id="KW-0812">Transmembrane</keyword>
<evidence type="ECO:0000256" key="1">
    <source>
        <dbReference type="SAM" id="Phobius"/>
    </source>
</evidence>
<proteinExistence type="predicted"/>
<feature type="transmembrane region" description="Helical" evidence="1">
    <location>
        <begin position="71"/>
        <end position="95"/>
    </location>
</feature>
<name>A0A5R9J6M9_9PROT</name>
<evidence type="ECO:0000313" key="3">
    <source>
        <dbReference type="Proteomes" id="UP000305654"/>
    </source>
</evidence>
<reference evidence="2 3" key="1">
    <citation type="submission" date="2019-05" db="EMBL/GenBank/DDBJ databases">
        <authorList>
            <person name="Pankratov T."/>
            <person name="Grouzdev D."/>
        </authorList>
    </citation>
    <scope>NUCLEOTIDE SEQUENCE [LARGE SCALE GENOMIC DNA]</scope>
    <source>
        <strain evidence="2 3">KEBCLARHB70R</strain>
    </source>
</reference>
<keyword evidence="3" id="KW-1185">Reference proteome</keyword>
<keyword evidence="1" id="KW-1133">Transmembrane helix</keyword>
<feature type="transmembrane region" description="Helical" evidence="1">
    <location>
        <begin position="101"/>
        <end position="123"/>
    </location>
</feature>
<dbReference type="EMBL" id="VCDI01000009">
    <property type="protein sequence ID" value="TLU71006.1"/>
    <property type="molecule type" value="Genomic_DNA"/>
</dbReference>
<dbReference type="AlphaFoldDB" id="A0A5R9J6M9"/>
<comment type="caution">
    <text evidence="2">The sequence shown here is derived from an EMBL/GenBank/DDBJ whole genome shotgun (WGS) entry which is preliminary data.</text>
</comment>
<sequence length="136" mass="15142">MTYRPIDRWTLGEPIAYGDDGGRFVANLNYALYIAGFFTGVTAVIGVVLAYARRGRASALARSHLDWQIRIFWHCILAGIAIFVLHGLVIGFGALTFGIGLVFLVIPWAIGVWWLAWTIWAIVKGLQRLSRGLPIR</sequence>
<evidence type="ECO:0008006" key="4">
    <source>
        <dbReference type="Google" id="ProtNLM"/>
    </source>
</evidence>